<proteinExistence type="predicted"/>
<comment type="caution">
    <text evidence="2">The sequence shown here is derived from an EMBL/GenBank/DDBJ whole genome shotgun (WGS) entry which is preliminary data.</text>
</comment>
<dbReference type="EMBL" id="RAYQ01000006">
    <property type="protein sequence ID" value="RKI92036.1"/>
    <property type="molecule type" value="Genomic_DNA"/>
</dbReference>
<gene>
    <name evidence="2" type="ORF">D7V94_08165</name>
</gene>
<evidence type="ECO:0000313" key="2">
    <source>
        <dbReference type="EMBL" id="RKI92036.1"/>
    </source>
</evidence>
<feature type="transmembrane region" description="Helical" evidence="1">
    <location>
        <begin position="264"/>
        <end position="285"/>
    </location>
</feature>
<feature type="transmembrane region" description="Helical" evidence="1">
    <location>
        <begin position="106"/>
        <end position="129"/>
    </location>
</feature>
<evidence type="ECO:0000256" key="1">
    <source>
        <dbReference type="SAM" id="Phobius"/>
    </source>
</evidence>
<evidence type="ECO:0008006" key="4">
    <source>
        <dbReference type="Google" id="ProtNLM"/>
    </source>
</evidence>
<protein>
    <recommendedName>
        <fullName evidence="4">Arsenic efflux protein</fullName>
    </recommendedName>
</protein>
<feature type="transmembrane region" description="Helical" evidence="1">
    <location>
        <begin position="229"/>
        <end position="252"/>
    </location>
</feature>
<feature type="transmembrane region" description="Helical" evidence="1">
    <location>
        <begin position="200"/>
        <end position="222"/>
    </location>
</feature>
<name>A0A3A9AXZ4_9FIRM</name>
<reference evidence="2 3" key="1">
    <citation type="submission" date="2018-09" db="EMBL/GenBank/DDBJ databases">
        <title>Murine metabolic-syndrome-specific gut microbial biobank.</title>
        <authorList>
            <person name="Liu C."/>
        </authorList>
    </citation>
    <scope>NUCLEOTIDE SEQUENCE [LARGE SCALE GENOMIC DNA]</scope>
    <source>
        <strain evidence="2 3">0.1xD8-82</strain>
    </source>
</reference>
<dbReference type="NCBIfam" id="NF037962">
    <property type="entry name" value="arsenic_eff"/>
    <property type="match status" value="1"/>
</dbReference>
<sequence>MIQDIILDTLIDGIKLLPFLFITYLAMEYVEHKTGNKTWKIMQKSGKWGPVIGGVLGIVPQCGFSTAASNLYAGRIITPGTLYAVFLSTSDEMLPIFISSQVPLTAIARILTVKVIIGIGMGLLVDFMIRRKRGNCKEKLKIDHLCNHQHCHCQEGNIFKSALSHTLQIFLFIILISFFINLFIGVVGEDKLAALVSGKMFLGPLAAGLIGLIPNCASSVVLTQLYLEGVLGAGSMLAGLLAGSGVGLLVLYKVNDDLKENIKITLFLYTAGVVSGILIEMSGLVF</sequence>
<keyword evidence="3" id="KW-1185">Reference proteome</keyword>
<accession>A0A3A9AXZ4</accession>
<dbReference type="RefSeq" id="WP_120468623.1">
    <property type="nucleotide sequence ID" value="NZ_RAYQ01000006.1"/>
</dbReference>
<dbReference type="OrthoDB" id="9783550at2"/>
<keyword evidence="1" id="KW-0472">Membrane</keyword>
<keyword evidence="1" id="KW-1133">Transmembrane helix</keyword>
<keyword evidence="1" id="KW-0812">Transmembrane</keyword>
<feature type="transmembrane region" description="Helical" evidence="1">
    <location>
        <begin position="169"/>
        <end position="188"/>
    </location>
</feature>
<dbReference type="InterPro" id="IPR021552">
    <property type="entry name" value="ArsP_2"/>
</dbReference>
<feature type="transmembrane region" description="Helical" evidence="1">
    <location>
        <begin position="6"/>
        <end position="27"/>
    </location>
</feature>
<dbReference type="Pfam" id="PF11449">
    <property type="entry name" value="ArsP_2"/>
    <property type="match status" value="1"/>
</dbReference>
<dbReference type="AlphaFoldDB" id="A0A3A9AXZ4"/>
<organism evidence="2 3">
    <name type="scientific">Parablautia intestinalis</name>
    <dbReference type="NCBI Taxonomy" id="2320100"/>
    <lineage>
        <taxon>Bacteria</taxon>
        <taxon>Bacillati</taxon>
        <taxon>Bacillota</taxon>
        <taxon>Clostridia</taxon>
        <taxon>Lachnospirales</taxon>
        <taxon>Lachnospiraceae</taxon>
        <taxon>Parablautia</taxon>
    </lineage>
</organism>
<dbReference type="Proteomes" id="UP000280696">
    <property type="component" value="Unassembled WGS sequence"/>
</dbReference>
<evidence type="ECO:0000313" key="3">
    <source>
        <dbReference type="Proteomes" id="UP000280696"/>
    </source>
</evidence>